<dbReference type="EMBL" id="LR797818">
    <property type="protein sequence ID" value="CAB4240868.1"/>
    <property type="molecule type" value="Genomic_DNA"/>
</dbReference>
<name>A0A6J5T8I8_9CAUD</name>
<proteinExistence type="predicted"/>
<evidence type="ECO:0000313" key="1">
    <source>
        <dbReference type="EMBL" id="CAB4240868.1"/>
    </source>
</evidence>
<reference evidence="1" key="1">
    <citation type="submission" date="2020-05" db="EMBL/GenBank/DDBJ databases">
        <authorList>
            <person name="Chiriac C."/>
            <person name="Salcher M."/>
            <person name="Ghai R."/>
            <person name="Kavagutti S V."/>
        </authorList>
    </citation>
    <scope>NUCLEOTIDE SEQUENCE</scope>
</reference>
<protein>
    <submittedName>
        <fullName evidence="1">Uncharacterized protein</fullName>
    </submittedName>
</protein>
<organism evidence="1">
    <name type="scientific">uncultured Caudovirales phage</name>
    <dbReference type="NCBI Taxonomy" id="2100421"/>
    <lineage>
        <taxon>Viruses</taxon>
        <taxon>Duplodnaviria</taxon>
        <taxon>Heunggongvirae</taxon>
        <taxon>Uroviricota</taxon>
        <taxon>Caudoviricetes</taxon>
        <taxon>Peduoviridae</taxon>
        <taxon>Maltschvirus</taxon>
        <taxon>Maltschvirus maltsch</taxon>
    </lineage>
</organism>
<gene>
    <name evidence="1" type="ORF">UFOVP22_19</name>
</gene>
<sequence length="74" mass="8489">MSKNDITGDRLISKANTKAYDESYDRIFYSCLPNCKYLIDTLTKCKLCPHKAAIWDEKRVDIIGSNGNEGLHYE</sequence>
<accession>A0A6J5T8I8</accession>